<feature type="compositionally biased region" description="Acidic residues" evidence="1">
    <location>
        <begin position="286"/>
        <end position="295"/>
    </location>
</feature>
<feature type="region of interest" description="Disordered" evidence="1">
    <location>
        <begin position="263"/>
        <end position="360"/>
    </location>
</feature>
<gene>
    <name evidence="2" type="primary">VGF</name>
    <name evidence="2" type="ORF">Y1Q_0017328</name>
</gene>
<dbReference type="GO" id="GO:0005184">
    <property type="term" value="F:neuropeptide hormone activity"/>
    <property type="evidence" value="ECO:0007669"/>
    <property type="project" value="InterPro"/>
</dbReference>
<feature type="compositionally biased region" description="Polar residues" evidence="1">
    <location>
        <begin position="28"/>
        <end position="41"/>
    </location>
</feature>
<dbReference type="GO" id="GO:0005615">
    <property type="term" value="C:extracellular space"/>
    <property type="evidence" value="ECO:0007669"/>
    <property type="project" value="TreeGrafter"/>
</dbReference>
<dbReference type="PANTHER" id="PTHR15159">
    <property type="entry name" value="NEUROSECRETORY PROTEIN VGF"/>
    <property type="match status" value="1"/>
</dbReference>
<dbReference type="PANTHER" id="PTHR15159:SF2">
    <property type="entry name" value="NEUROSECRETORY PROTEIN VGF"/>
    <property type="match status" value="1"/>
</dbReference>
<dbReference type="Proteomes" id="UP000050525">
    <property type="component" value="Unassembled WGS sequence"/>
</dbReference>
<reference evidence="2 3" key="1">
    <citation type="journal article" date="2012" name="Genome Biol.">
        <title>Sequencing three crocodilian genomes to illuminate the evolution of archosaurs and amniotes.</title>
        <authorList>
            <person name="St John J.A."/>
            <person name="Braun E.L."/>
            <person name="Isberg S.R."/>
            <person name="Miles L.G."/>
            <person name="Chong A.Y."/>
            <person name="Gongora J."/>
            <person name="Dalzell P."/>
            <person name="Moran C."/>
            <person name="Bed'hom B."/>
            <person name="Abzhanov A."/>
            <person name="Burgess S.C."/>
            <person name="Cooksey A.M."/>
            <person name="Castoe T.A."/>
            <person name="Crawford N.G."/>
            <person name="Densmore L.D."/>
            <person name="Drew J.C."/>
            <person name="Edwards S.V."/>
            <person name="Faircloth B.C."/>
            <person name="Fujita M.K."/>
            <person name="Greenwold M.J."/>
            <person name="Hoffmann F.G."/>
            <person name="Howard J.M."/>
            <person name="Iguchi T."/>
            <person name="Janes D.E."/>
            <person name="Khan S.Y."/>
            <person name="Kohno S."/>
            <person name="de Koning A.J."/>
            <person name="Lance S.L."/>
            <person name="McCarthy F.M."/>
            <person name="McCormack J.E."/>
            <person name="Merchant M.E."/>
            <person name="Peterson D.G."/>
            <person name="Pollock D.D."/>
            <person name="Pourmand N."/>
            <person name="Raney B.J."/>
            <person name="Roessler K.A."/>
            <person name="Sanford J.R."/>
            <person name="Sawyer R.H."/>
            <person name="Schmidt C.J."/>
            <person name="Triplett E.W."/>
            <person name="Tuberville T.D."/>
            <person name="Venegas-Anaya M."/>
            <person name="Howard J.T."/>
            <person name="Jarvis E.D."/>
            <person name="Guillette L.J.Jr."/>
            <person name="Glenn T.C."/>
            <person name="Green R.E."/>
            <person name="Ray D.A."/>
        </authorList>
    </citation>
    <scope>NUCLEOTIDE SEQUENCE [LARGE SCALE GENOMIC DNA]</scope>
    <source>
        <strain evidence="2">KSC_2009_1</strain>
    </source>
</reference>
<evidence type="ECO:0000313" key="3">
    <source>
        <dbReference type="Proteomes" id="UP000050525"/>
    </source>
</evidence>
<accession>A0A151P9Z8</accession>
<dbReference type="InterPro" id="IPR026128">
    <property type="entry name" value="VGF"/>
</dbReference>
<protein>
    <submittedName>
        <fullName evidence="2">Neurosecretory protein VGF isoform A</fullName>
    </submittedName>
</protein>
<dbReference type="GO" id="GO:0048167">
    <property type="term" value="P:regulation of synaptic plasticity"/>
    <property type="evidence" value="ECO:0007669"/>
    <property type="project" value="TreeGrafter"/>
</dbReference>
<name>A0A151P9Z8_ALLMI</name>
<dbReference type="AlphaFoldDB" id="A0A151P9Z8"/>
<keyword evidence="3" id="KW-1185">Reference proteome</keyword>
<feature type="region of interest" description="Disordered" evidence="1">
    <location>
        <begin position="1"/>
        <end position="130"/>
    </location>
</feature>
<dbReference type="GO" id="GO:0033500">
    <property type="term" value="P:carbohydrate homeostasis"/>
    <property type="evidence" value="ECO:0007669"/>
    <property type="project" value="TreeGrafter"/>
</dbReference>
<feature type="compositionally biased region" description="Acidic residues" evidence="1">
    <location>
        <begin position="222"/>
        <end position="234"/>
    </location>
</feature>
<feature type="region of interest" description="Disordered" evidence="1">
    <location>
        <begin position="181"/>
        <end position="235"/>
    </location>
</feature>
<comment type="caution">
    <text evidence="2">The sequence shown here is derived from an EMBL/GenBank/DDBJ whole genome shotgun (WGS) entry which is preliminary data.</text>
</comment>
<organism evidence="2 3">
    <name type="scientific">Alligator mississippiensis</name>
    <name type="common">American alligator</name>
    <dbReference type="NCBI Taxonomy" id="8496"/>
    <lineage>
        <taxon>Eukaryota</taxon>
        <taxon>Metazoa</taxon>
        <taxon>Chordata</taxon>
        <taxon>Craniata</taxon>
        <taxon>Vertebrata</taxon>
        <taxon>Euteleostomi</taxon>
        <taxon>Archelosauria</taxon>
        <taxon>Archosauria</taxon>
        <taxon>Crocodylia</taxon>
        <taxon>Alligatoridae</taxon>
        <taxon>Alligatorinae</taxon>
        <taxon>Alligator</taxon>
    </lineage>
</organism>
<evidence type="ECO:0000256" key="1">
    <source>
        <dbReference type="SAM" id="MobiDB-lite"/>
    </source>
</evidence>
<dbReference type="EMBL" id="AKHW03000536">
    <property type="protein sequence ID" value="KYO45575.1"/>
    <property type="molecule type" value="Genomic_DNA"/>
</dbReference>
<feature type="compositionally biased region" description="Acidic residues" evidence="1">
    <location>
        <begin position="184"/>
        <end position="199"/>
    </location>
</feature>
<sequence length="360" mass="40199">MGKGQRDTNNVWDPEPGNPRDLGWGQRDANSLWDSEPSSPQDLGWGQTDAKSFWVPELGKGQRDAKSFWAPEPAEGPRDANNAWSMEPGSPRAPGWGQRAANPPQEVLGRRRARDEAPEPSWAGARKLRQRQTLEHQLLERRYQELAESRRQAQEARQLAAREERLADLASDLLLRYLLRGHDGDDDSATGTDEEQEDSDTGRAGALLFEDEVAEDKRSQEDDGAAGADEDEIDPSTIDQLIEVSSQLHLPAQDVVDLLNEVEESKRKRKQEPLTPPLAKVKVTEPETDEAEEAWNELLPPPPPRRPVSNHLQARTEGTGARRGQGRGHGPPTAAQGRQEDEELENYIERVLMPQPQGFP</sequence>
<evidence type="ECO:0000313" key="2">
    <source>
        <dbReference type="EMBL" id="KYO45575.1"/>
    </source>
</evidence>
<proteinExistence type="predicted"/>